<gene>
    <name evidence="1" type="ORF">FXB40_02070</name>
</gene>
<reference evidence="1 2" key="1">
    <citation type="submission" date="2019-08" db="EMBL/GenBank/DDBJ databases">
        <title>Bradyrhizobium hipponensis sp. nov., a rhizobium isolated from a Lupinus angustifolius root nodule in Tunisia.</title>
        <authorList>
            <person name="Off K."/>
            <person name="Rejili M."/>
            <person name="Mars M."/>
            <person name="Brachmann A."/>
            <person name="Marin M."/>
        </authorList>
    </citation>
    <scope>NUCLEOTIDE SEQUENCE [LARGE SCALE GENOMIC DNA]</scope>
    <source>
        <strain evidence="1 2">CTAW71</strain>
    </source>
</reference>
<dbReference type="OrthoDB" id="9806245at2"/>
<dbReference type="Proteomes" id="UP000324758">
    <property type="component" value="Unassembled WGS sequence"/>
</dbReference>
<dbReference type="AlphaFoldDB" id="A0A5D3KN71"/>
<dbReference type="EMBL" id="VSSS01000006">
    <property type="protein sequence ID" value="TYL99645.1"/>
    <property type="molecule type" value="Genomic_DNA"/>
</dbReference>
<name>A0A5D3KN71_9BRAD</name>
<accession>A0A5D3KN71</accession>
<protein>
    <submittedName>
        <fullName evidence="1">Uncharacterized protein</fullName>
    </submittedName>
</protein>
<comment type="caution">
    <text evidence="1">The sequence shown here is derived from an EMBL/GenBank/DDBJ whole genome shotgun (WGS) entry which is preliminary data.</text>
</comment>
<evidence type="ECO:0000313" key="1">
    <source>
        <dbReference type="EMBL" id="TYL99645.1"/>
    </source>
</evidence>
<organism evidence="1 2">
    <name type="scientific">Bradyrhizobium rifense</name>
    <dbReference type="NCBI Taxonomy" id="515499"/>
    <lineage>
        <taxon>Bacteria</taxon>
        <taxon>Pseudomonadati</taxon>
        <taxon>Pseudomonadota</taxon>
        <taxon>Alphaproteobacteria</taxon>
        <taxon>Hyphomicrobiales</taxon>
        <taxon>Nitrobacteraceae</taxon>
        <taxon>Bradyrhizobium</taxon>
    </lineage>
</organism>
<sequence>MHSFFTEWEPTSIAPSDRDLEICVLDYDGIVHTFPLACHKDGPNWVDARGNRHVDIQPTHWRNWGEFRWSMR</sequence>
<proteinExistence type="predicted"/>
<evidence type="ECO:0000313" key="2">
    <source>
        <dbReference type="Proteomes" id="UP000324758"/>
    </source>
</evidence>
<keyword evidence="2" id="KW-1185">Reference proteome</keyword>